<dbReference type="Gene3D" id="3.40.50.300">
    <property type="entry name" value="P-loop containing nucleotide triphosphate hydrolases"/>
    <property type="match status" value="1"/>
</dbReference>
<feature type="region of interest" description="Disordered" evidence="1">
    <location>
        <begin position="1"/>
        <end position="46"/>
    </location>
</feature>
<dbReference type="PANTHER" id="PTHR10751">
    <property type="entry name" value="GUANYLATE BINDING PROTEIN"/>
    <property type="match status" value="1"/>
</dbReference>
<evidence type="ECO:0000313" key="4">
    <source>
        <dbReference type="Proteomes" id="UP001642540"/>
    </source>
</evidence>
<feature type="domain" description="Guanylate-binding protein N-terminal" evidence="2">
    <location>
        <begin position="97"/>
        <end position="366"/>
    </location>
</feature>
<evidence type="ECO:0000259" key="2">
    <source>
        <dbReference type="Pfam" id="PF02263"/>
    </source>
</evidence>
<feature type="compositionally biased region" description="Basic and acidic residues" evidence="1">
    <location>
        <begin position="1"/>
        <end position="11"/>
    </location>
</feature>
<sequence>MAFRSSREPRNSRHPRKASKWVPQYTDASSASDISMSDSDQDDVRLNGKSNKALVKNYRNGSKWTVELGSDEDEAQDFEDTPLLLIGFEKFGKKKVNLKLHTDVLDRVLKTLVDDLPLSIINIIGPAGLGKSFTLNYVIKKLEAIQNQEKNWMGWDSAHNSFDGFPVGKKETNGTSNQGIYIWPQPFVMNTEHGRVAVLVTETNGLHDDTFDTQEALTSIFCLSLLTSSVVIYNTCESQLTEDSFLPLIPYIRFGKKIHESFAPNYEPPFQVLSFLIRDWDDQTEYCCGASDGKKFLQDKLRSNLDDATAKYIAKCMKEYFSSVDCFLLPPAGDIITSEDFNGCPDRLDSEFAKKLEKYINALVSTTHLPAKQVYKMKINSGNFKQFLNAYIQLFNS</sequence>
<comment type="caution">
    <text evidence="3">The sequence shown here is derived from an EMBL/GenBank/DDBJ whole genome shotgun (WGS) entry which is preliminary data.</text>
</comment>
<dbReference type="Pfam" id="PF02263">
    <property type="entry name" value="GBP"/>
    <property type="match status" value="1"/>
</dbReference>
<name>A0ABP1RQS1_9HEXA</name>
<dbReference type="SUPFAM" id="SSF52540">
    <property type="entry name" value="P-loop containing nucleoside triphosphate hydrolases"/>
    <property type="match status" value="1"/>
</dbReference>
<protein>
    <recommendedName>
        <fullName evidence="2">Guanylate-binding protein N-terminal domain-containing protein</fullName>
    </recommendedName>
</protein>
<evidence type="ECO:0000256" key="1">
    <source>
        <dbReference type="SAM" id="MobiDB-lite"/>
    </source>
</evidence>
<gene>
    <name evidence="3" type="ORF">ODALV1_LOCUS25047</name>
</gene>
<evidence type="ECO:0000313" key="3">
    <source>
        <dbReference type="EMBL" id="CAL8133395.1"/>
    </source>
</evidence>
<accession>A0ABP1RQS1</accession>
<proteinExistence type="predicted"/>
<dbReference type="EMBL" id="CAXLJM020000099">
    <property type="protein sequence ID" value="CAL8133395.1"/>
    <property type="molecule type" value="Genomic_DNA"/>
</dbReference>
<dbReference type="InterPro" id="IPR027417">
    <property type="entry name" value="P-loop_NTPase"/>
</dbReference>
<reference evidence="3 4" key="1">
    <citation type="submission" date="2024-08" db="EMBL/GenBank/DDBJ databases">
        <authorList>
            <person name="Cucini C."/>
            <person name="Frati F."/>
        </authorList>
    </citation>
    <scope>NUCLEOTIDE SEQUENCE [LARGE SCALE GENOMIC DNA]</scope>
</reference>
<dbReference type="Proteomes" id="UP001642540">
    <property type="component" value="Unassembled WGS sequence"/>
</dbReference>
<organism evidence="3 4">
    <name type="scientific">Orchesella dallaii</name>
    <dbReference type="NCBI Taxonomy" id="48710"/>
    <lineage>
        <taxon>Eukaryota</taxon>
        <taxon>Metazoa</taxon>
        <taxon>Ecdysozoa</taxon>
        <taxon>Arthropoda</taxon>
        <taxon>Hexapoda</taxon>
        <taxon>Collembola</taxon>
        <taxon>Entomobryomorpha</taxon>
        <taxon>Entomobryoidea</taxon>
        <taxon>Orchesellidae</taxon>
        <taxon>Orchesellinae</taxon>
        <taxon>Orchesella</taxon>
    </lineage>
</organism>
<feature type="compositionally biased region" description="Low complexity" evidence="1">
    <location>
        <begin position="27"/>
        <end position="38"/>
    </location>
</feature>
<dbReference type="InterPro" id="IPR015894">
    <property type="entry name" value="Guanylate-bd_N"/>
</dbReference>
<keyword evidence="4" id="KW-1185">Reference proteome</keyword>